<evidence type="ECO:0000256" key="1">
    <source>
        <dbReference type="ARBA" id="ARBA00004141"/>
    </source>
</evidence>
<dbReference type="Proteomes" id="UP000231658">
    <property type="component" value="Unassembled WGS sequence"/>
</dbReference>
<name>A0A1C3RLU0_9PROT</name>
<comment type="subcellular location">
    <subcellularLocation>
        <location evidence="1">Membrane</location>
        <topology evidence="1">Multi-pass membrane protein</topology>
    </subcellularLocation>
</comment>
<feature type="transmembrane region" description="Helical" evidence="18">
    <location>
        <begin position="134"/>
        <end position="151"/>
    </location>
</feature>
<dbReference type="GO" id="GO:0046474">
    <property type="term" value="P:glycerophospholipid biosynthetic process"/>
    <property type="evidence" value="ECO:0007669"/>
    <property type="project" value="TreeGrafter"/>
</dbReference>
<dbReference type="PANTHER" id="PTHR14269:SF62">
    <property type="entry name" value="CDP-DIACYLGLYCEROL--GLYCEROL-3-PHOSPHATE 3-PHOSPHATIDYLTRANSFERASE 1, CHLOROPLASTIC"/>
    <property type="match status" value="1"/>
</dbReference>
<proteinExistence type="inferred from homology"/>
<evidence type="ECO:0000256" key="17">
    <source>
        <dbReference type="RuleBase" id="RU003750"/>
    </source>
</evidence>
<comment type="similarity">
    <text evidence="4 17">Belongs to the CDP-alcohol phosphatidyltransferase class-I family.</text>
</comment>
<dbReference type="NCBIfam" id="TIGR00560">
    <property type="entry name" value="pgsA"/>
    <property type="match status" value="1"/>
</dbReference>
<keyword evidence="13" id="KW-0594">Phospholipid biosynthesis</keyword>
<keyword evidence="9 18" id="KW-0812">Transmembrane</keyword>
<feature type="transmembrane region" description="Helical" evidence="18">
    <location>
        <begin position="33"/>
        <end position="53"/>
    </location>
</feature>
<evidence type="ECO:0000313" key="20">
    <source>
        <dbReference type="Proteomes" id="UP000231658"/>
    </source>
</evidence>
<evidence type="ECO:0000256" key="5">
    <source>
        <dbReference type="ARBA" id="ARBA00013170"/>
    </source>
</evidence>
<evidence type="ECO:0000256" key="11">
    <source>
        <dbReference type="ARBA" id="ARBA00023098"/>
    </source>
</evidence>
<evidence type="ECO:0000256" key="2">
    <source>
        <dbReference type="ARBA" id="ARBA00005042"/>
    </source>
</evidence>
<protein>
    <recommendedName>
        <fullName evidence="6 16">CDP-diacylglycerol--glycerol-3-phosphate 3-phosphatidyltransferase</fullName>
        <ecNumber evidence="5 16">2.7.8.5</ecNumber>
    </recommendedName>
</protein>
<dbReference type="PROSITE" id="PS00379">
    <property type="entry name" value="CDP_ALCOHOL_P_TRANSF"/>
    <property type="match status" value="1"/>
</dbReference>
<evidence type="ECO:0000256" key="13">
    <source>
        <dbReference type="ARBA" id="ARBA00023209"/>
    </source>
</evidence>
<feature type="transmembrane region" description="Helical" evidence="18">
    <location>
        <begin position="6"/>
        <end position="26"/>
    </location>
</feature>
<evidence type="ECO:0000256" key="15">
    <source>
        <dbReference type="ARBA" id="ARBA00048586"/>
    </source>
</evidence>
<dbReference type="InterPro" id="IPR004570">
    <property type="entry name" value="Phosphatidylglycerol_P_synth"/>
</dbReference>
<organism evidence="19 20">
    <name type="scientific">Candidatus Terasakiella magnetica</name>
    <dbReference type="NCBI Taxonomy" id="1867952"/>
    <lineage>
        <taxon>Bacteria</taxon>
        <taxon>Pseudomonadati</taxon>
        <taxon>Pseudomonadota</taxon>
        <taxon>Alphaproteobacteria</taxon>
        <taxon>Rhodospirillales</taxon>
        <taxon>Terasakiellaceae</taxon>
        <taxon>Terasakiella</taxon>
    </lineage>
</organism>
<evidence type="ECO:0000256" key="6">
    <source>
        <dbReference type="ARBA" id="ARBA00014944"/>
    </source>
</evidence>
<evidence type="ECO:0000256" key="7">
    <source>
        <dbReference type="ARBA" id="ARBA00022516"/>
    </source>
</evidence>
<dbReference type="PANTHER" id="PTHR14269">
    <property type="entry name" value="CDP-DIACYLGLYCEROL--GLYCEROL-3-PHOSPHATE 3-PHOSPHATIDYLTRANSFERASE-RELATED"/>
    <property type="match status" value="1"/>
</dbReference>
<evidence type="ECO:0000256" key="4">
    <source>
        <dbReference type="ARBA" id="ARBA00010441"/>
    </source>
</evidence>
<dbReference type="PIRSF" id="PIRSF000847">
    <property type="entry name" value="Phos_ph_gly_syn"/>
    <property type="match status" value="1"/>
</dbReference>
<accession>A0A1C3RLU0</accession>
<evidence type="ECO:0000256" key="12">
    <source>
        <dbReference type="ARBA" id="ARBA00023136"/>
    </source>
</evidence>
<gene>
    <name evidence="19" type="primary">pgsA</name>
    <name evidence="19" type="ORF">MTBPR1_90094</name>
</gene>
<evidence type="ECO:0000256" key="9">
    <source>
        <dbReference type="ARBA" id="ARBA00022692"/>
    </source>
</evidence>
<keyword evidence="20" id="KW-1185">Reference proteome</keyword>
<dbReference type="InterPro" id="IPR043130">
    <property type="entry name" value="CDP-OH_PTrfase_TM_dom"/>
</dbReference>
<dbReference type="EC" id="2.7.8.5" evidence="5 16"/>
<dbReference type="Gene3D" id="1.20.120.1760">
    <property type="match status" value="1"/>
</dbReference>
<sequence length="186" mass="20474">MLWNLPNILTASRIMIIPILIGLYMVGEPAGNWMAFSLYVYACITDFFDGWLARKMDLQSALGQFMDPIADKLLIATLIIMLIGFGPIEGIHVVAAGVILVRELLVSGLREFLAQTKVSVPVTLLAKWKTTIQMLALGFLIVGNAGPYLWVAETVTVGYVGLWLAALLTLVTGYDYLRTGLKHMVE</sequence>
<evidence type="ECO:0000256" key="8">
    <source>
        <dbReference type="ARBA" id="ARBA00022679"/>
    </source>
</evidence>
<keyword evidence="10 18" id="KW-1133">Transmembrane helix</keyword>
<evidence type="ECO:0000256" key="10">
    <source>
        <dbReference type="ARBA" id="ARBA00022989"/>
    </source>
</evidence>
<dbReference type="STRING" id="1867952.MTBPR1_90094"/>
<comment type="pathway">
    <text evidence="2">Phospholipid metabolism; phosphatidylglycerol biosynthesis; phosphatidylglycerol from CDP-diacylglycerol: step 1/2.</text>
</comment>
<dbReference type="InterPro" id="IPR050324">
    <property type="entry name" value="CDP-alcohol_PTase-I"/>
</dbReference>
<dbReference type="RefSeq" id="WP_069190247.1">
    <property type="nucleotide sequence ID" value="NZ_FLYE01000048.1"/>
</dbReference>
<keyword evidence="12 18" id="KW-0472">Membrane</keyword>
<comment type="pathway">
    <text evidence="3">Lipid metabolism.</text>
</comment>
<keyword evidence="7" id="KW-0444">Lipid biosynthesis</keyword>
<dbReference type="AlphaFoldDB" id="A0A1C3RLU0"/>
<dbReference type="GO" id="GO:0016020">
    <property type="term" value="C:membrane"/>
    <property type="evidence" value="ECO:0007669"/>
    <property type="project" value="UniProtKB-SubCell"/>
</dbReference>
<evidence type="ECO:0000256" key="3">
    <source>
        <dbReference type="ARBA" id="ARBA00005189"/>
    </source>
</evidence>
<dbReference type="InterPro" id="IPR048254">
    <property type="entry name" value="CDP_ALCOHOL_P_TRANSF_CS"/>
</dbReference>
<dbReference type="OrthoDB" id="9796672at2"/>
<dbReference type="EMBL" id="FLYE01000048">
    <property type="protein sequence ID" value="SCA58247.1"/>
    <property type="molecule type" value="Genomic_DNA"/>
</dbReference>
<comment type="catalytic activity">
    <reaction evidence="15">
        <text>a CDP-1,2-diacyl-sn-glycerol + sn-glycerol 3-phosphate = a 1,2-diacyl-sn-glycero-3-phospho-(1'-sn-glycero-3'-phosphate) + CMP + H(+)</text>
        <dbReference type="Rhea" id="RHEA:12593"/>
        <dbReference type="ChEBI" id="CHEBI:15378"/>
        <dbReference type="ChEBI" id="CHEBI:57597"/>
        <dbReference type="ChEBI" id="CHEBI:58332"/>
        <dbReference type="ChEBI" id="CHEBI:60110"/>
        <dbReference type="ChEBI" id="CHEBI:60377"/>
        <dbReference type="EC" id="2.7.8.5"/>
    </reaction>
</comment>
<evidence type="ECO:0000256" key="14">
    <source>
        <dbReference type="ARBA" id="ARBA00023264"/>
    </source>
</evidence>
<reference evidence="19 20" key="1">
    <citation type="submission" date="2016-07" db="EMBL/GenBank/DDBJ databases">
        <authorList>
            <person name="Lefevre C.T."/>
        </authorList>
    </citation>
    <scope>NUCLEOTIDE SEQUENCE [LARGE SCALE GENOMIC DNA]</scope>
    <source>
        <strain evidence="19">PR1</strain>
    </source>
</reference>
<feature type="transmembrane region" description="Helical" evidence="18">
    <location>
        <begin position="73"/>
        <end position="101"/>
    </location>
</feature>
<keyword evidence="8 17" id="KW-0808">Transferase</keyword>
<evidence type="ECO:0000256" key="16">
    <source>
        <dbReference type="NCBIfam" id="TIGR00560"/>
    </source>
</evidence>
<dbReference type="InterPro" id="IPR000462">
    <property type="entry name" value="CDP-OH_P_trans"/>
</dbReference>
<evidence type="ECO:0000313" key="19">
    <source>
        <dbReference type="EMBL" id="SCA58247.1"/>
    </source>
</evidence>
<dbReference type="Pfam" id="PF01066">
    <property type="entry name" value="CDP-OH_P_transf"/>
    <property type="match status" value="1"/>
</dbReference>
<evidence type="ECO:0000256" key="18">
    <source>
        <dbReference type="SAM" id="Phobius"/>
    </source>
</evidence>
<keyword evidence="14" id="KW-1208">Phospholipid metabolism</keyword>
<dbReference type="GO" id="GO:0008444">
    <property type="term" value="F:CDP-diacylglycerol-glycerol-3-phosphate 3-phosphatidyltransferase activity"/>
    <property type="evidence" value="ECO:0007669"/>
    <property type="project" value="UniProtKB-UniRule"/>
</dbReference>
<keyword evidence="11" id="KW-0443">Lipid metabolism</keyword>
<feature type="transmembrane region" description="Helical" evidence="18">
    <location>
        <begin position="157"/>
        <end position="177"/>
    </location>
</feature>